<proteinExistence type="inferred from homology"/>
<keyword evidence="4 6" id="KW-1133">Transmembrane helix</keyword>
<dbReference type="InterPro" id="IPR001171">
    <property type="entry name" value="ERG24_DHCR-like"/>
</dbReference>
<accession>A0A9P5QBA5</accession>
<feature type="transmembrane region" description="Helical" evidence="6">
    <location>
        <begin position="95"/>
        <end position="120"/>
    </location>
</feature>
<dbReference type="Gene3D" id="1.20.120.1630">
    <property type="match status" value="1"/>
</dbReference>
<evidence type="ECO:0000256" key="6">
    <source>
        <dbReference type="SAM" id="Phobius"/>
    </source>
</evidence>
<evidence type="ECO:0000313" key="8">
    <source>
        <dbReference type="Proteomes" id="UP000772434"/>
    </source>
</evidence>
<evidence type="ECO:0000256" key="2">
    <source>
        <dbReference type="ARBA" id="ARBA00005402"/>
    </source>
</evidence>
<feature type="transmembrane region" description="Helical" evidence="6">
    <location>
        <begin position="140"/>
        <end position="158"/>
    </location>
</feature>
<dbReference type="GO" id="GO:0006696">
    <property type="term" value="P:ergosterol biosynthetic process"/>
    <property type="evidence" value="ECO:0007669"/>
    <property type="project" value="TreeGrafter"/>
</dbReference>
<dbReference type="GO" id="GO:0050613">
    <property type="term" value="F:Delta14-sterol reductase activity"/>
    <property type="evidence" value="ECO:0007669"/>
    <property type="project" value="TreeGrafter"/>
</dbReference>
<dbReference type="AlphaFoldDB" id="A0A9P5QBA5"/>
<comment type="similarity">
    <text evidence="2">Belongs to the ERG4/ERG24 family.</text>
</comment>
<evidence type="ECO:0000256" key="4">
    <source>
        <dbReference type="ARBA" id="ARBA00022989"/>
    </source>
</evidence>
<dbReference type="Pfam" id="PF01222">
    <property type="entry name" value="ERG4_ERG24"/>
    <property type="match status" value="1"/>
</dbReference>
<dbReference type="Proteomes" id="UP000772434">
    <property type="component" value="Unassembled WGS sequence"/>
</dbReference>
<dbReference type="PANTHER" id="PTHR21257">
    <property type="entry name" value="DELTA(14)-STEROL REDUCTASE"/>
    <property type="match status" value="1"/>
</dbReference>
<keyword evidence="8" id="KW-1185">Reference proteome</keyword>
<dbReference type="EMBL" id="JADNRY010000002">
    <property type="protein sequence ID" value="KAF9078157.1"/>
    <property type="molecule type" value="Genomic_DNA"/>
</dbReference>
<comment type="caution">
    <text evidence="7">The sequence shown here is derived from an EMBL/GenBank/DDBJ whole genome shotgun (WGS) entry which is preliminary data.</text>
</comment>
<dbReference type="PANTHER" id="PTHR21257:SF52">
    <property type="entry name" value="DELTA(14)-STEROL REDUCTASE TM7SF2"/>
    <property type="match status" value="1"/>
</dbReference>
<evidence type="ECO:0000256" key="3">
    <source>
        <dbReference type="ARBA" id="ARBA00022692"/>
    </source>
</evidence>
<evidence type="ECO:0000256" key="1">
    <source>
        <dbReference type="ARBA" id="ARBA00004141"/>
    </source>
</evidence>
<protein>
    <submittedName>
        <fullName evidence="7">Uncharacterized protein</fullName>
    </submittedName>
</protein>
<organism evidence="7 8">
    <name type="scientific">Rhodocollybia butyracea</name>
    <dbReference type="NCBI Taxonomy" id="206335"/>
    <lineage>
        <taxon>Eukaryota</taxon>
        <taxon>Fungi</taxon>
        <taxon>Dikarya</taxon>
        <taxon>Basidiomycota</taxon>
        <taxon>Agaricomycotina</taxon>
        <taxon>Agaricomycetes</taxon>
        <taxon>Agaricomycetidae</taxon>
        <taxon>Agaricales</taxon>
        <taxon>Marasmiineae</taxon>
        <taxon>Omphalotaceae</taxon>
        <taxon>Rhodocollybia</taxon>
    </lineage>
</organism>
<dbReference type="OrthoDB" id="10262235at2759"/>
<evidence type="ECO:0000313" key="7">
    <source>
        <dbReference type="EMBL" id="KAF9078157.1"/>
    </source>
</evidence>
<name>A0A9P5QBA5_9AGAR</name>
<reference evidence="7" key="1">
    <citation type="submission" date="2020-11" db="EMBL/GenBank/DDBJ databases">
        <authorList>
            <consortium name="DOE Joint Genome Institute"/>
            <person name="Ahrendt S."/>
            <person name="Riley R."/>
            <person name="Andreopoulos W."/>
            <person name="Labutti K."/>
            <person name="Pangilinan J."/>
            <person name="Ruiz-Duenas F.J."/>
            <person name="Barrasa J.M."/>
            <person name="Sanchez-Garcia M."/>
            <person name="Camarero S."/>
            <person name="Miyauchi S."/>
            <person name="Serrano A."/>
            <person name="Linde D."/>
            <person name="Babiker R."/>
            <person name="Drula E."/>
            <person name="Ayuso-Fernandez I."/>
            <person name="Pacheco R."/>
            <person name="Padilla G."/>
            <person name="Ferreira P."/>
            <person name="Barriuso J."/>
            <person name="Kellner H."/>
            <person name="Castanera R."/>
            <person name="Alfaro M."/>
            <person name="Ramirez L."/>
            <person name="Pisabarro A.G."/>
            <person name="Kuo A."/>
            <person name="Tritt A."/>
            <person name="Lipzen A."/>
            <person name="He G."/>
            <person name="Yan M."/>
            <person name="Ng V."/>
            <person name="Cullen D."/>
            <person name="Martin F."/>
            <person name="Rosso M.-N."/>
            <person name="Henrissat B."/>
            <person name="Hibbett D."/>
            <person name="Martinez A.T."/>
            <person name="Grigoriev I.V."/>
        </authorList>
    </citation>
    <scope>NUCLEOTIDE SEQUENCE</scope>
    <source>
        <strain evidence="7">AH 40177</strain>
    </source>
</reference>
<evidence type="ECO:0000256" key="5">
    <source>
        <dbReference type="ARBA" id="ARBA00023136"/>
    </source>
</evidence>
<comment type="subcellular location">
    <subcellularLocation>
        <location evidence="1">Membrane</location>
        <topology evidence="1">Multi-pass membrane protein</topology>
    </subcellularLocation>
</comment>
<sequence>MSHILHVNLSSSPYIQAGPSNLFACINLAPCQLHVRAGIPVIEYVGSYDGEEKKREMRKMLEEVGCVSNMEHWDEFKEALERAGWEGGSTFLYEYWIGFITASLGISIVQAISVYLWWAGVPVLNTLYDWRGSWAGVTDSTWLIALFLSLGLIGFYPIELEPGATVLIVAVNLSQRNGLSKFQRRKADSPMNDFRNGKGTRGNLIHSLISLFHSNLQFPRFTSLAHTTTASGSKLITSGWLGRSRHPNYLGDLLMAQFRDPDRLLYSHVPSENSSCRNTATET</sequence>
<dbReference type="GO" id="GO:0005789">
    <property type="term" value="C:endoplasmic reticulum membrane"/>
    <property type="evidence" value="ECO:0007669"/>
    <property type="project" value="TreeGrafter"/>
</dbReference>
<keyword evidence="3 6" id="KW-0812">Transmembrane</keyword>
<keyword evidence="5 6" id="KW-0472">Membrane</keyword>
<gene>
    <name evidence="7" type="ORF">BDP27DRAFT_1356849</name>
</gene>